<organism evidence="1 2">
    <name type="scientific">Acaulospora morrowiae</name>
    <dbReference type="NCBI Taxonomy" id="94023"/>
    <lineage>
        <taxon>Eukaryota</taxon>
        <taxon>Fungi</taxon>
        <taxon>Fungi incertae sedis</taxon>
        <taxon>Mucoromycota</taxon>
        <taxon>Glomeromycotina</taxon>
        <taxon>Glomeromycetes</taxon>
        <taxon>Diversisporales</taxon>
        <taxon>Acaulosporaceae</taxon>
        <taxon>Acaulospora</taxon>
    </lineage>
</organism>
<name>A0A9N9IYG6_9GLOM</name>
<accession>A0A9N9IYG6</accession>
<keyword evidence="2" id="KW-1185">Reference proteome</keyword>
<feature type="non-terminal residue" evidence="1">
    <location>
        <position position="55"/>
    </location>
</feature>
<dbReference type="EMBL" id="CAJVPV010037985">
    <property type="protein sequence ID" value="CAG8755919.1"/>
    <property type="molecule type" value="Genomic_DNA"/>
</dbReference>
<dbReference type="AlphaFoldDB" id="A0A9N9IYG6"/>
<dbReference type="Proteomes" id="UP000789342">
    <property type="component" value="Unassembled WGS sequence"/>
</dbReference>
<protein>
    <submittedName>
        <fullName evidence="1">3763_t:CDS:1</fullName>
    </submittedName>
</protein>
<proteinExistence type="predicted"/>
<comment type="caution">
    <text evidence="1">The sequence shown here is derived from an EMBL/GenBank/DDBJ whole genome shotgun (WGS) entry which is preliminary data.</text>
</comment>
<sequence>MAERIHPVNFNSSDAKSKLVLRMKFSKTEAKKFGNNLQDKILSKVKTVKSTKELV</sequence>
<reference evidence="1" key="1">
    <citation type="submission" date="2021-06" db="EMBL/GenBank/DDBJ databases">
        <authorList>
            <person name="Kallberg Y."/>
            <person name="Tangrot J."/>
            <person name="Rosling A."/>
        </authorList>
    </citation>
    <scope>NUCLEOTIDE SEQUENCE</scope>
    <source>
        <strain evidence="1">CL551</strain>
    </source>
</reference>
<evidence type="ECO:0000313" key="1">
    <source>
        <dbReference type="EMBL" id="CAG8755919.1"/>
    </source>
</evidence>
<evidence type="ECO:0000313" key="2">
    <source>
        <dbReference type="Proteomes" id="UP000789342"/>
    </source>
</evidence>
<gene>
    <name evidence="1" type="ORF">AMORRO_LOCUS15593</name>
</gene>